<name>F5P237_SHIFL</name>
<dbReference type="Proteomes" id="UP000004520">
    <property type="component" value="Unassembled WGS sequence"/>
</dbReference>
<proteinExistence type="predicted"/>
<gene>
    <name evidence="2" type="ORF">SFK227_4577</name>
</gene>
<dbReference type="AlphaFoldDB" id="F5P237"/>
<reference evidence="2 3" key="1">
    <citation type="submission" date="2011-04" db="EMBL/GenBank/DDBJ databases">
        <authorList>
            <person name="Rasko D."/>
            <person name="Redman J."/>
            <person name="Daugherty S.C."/>
            <person name="Tallon L."/>
            <person name="Sadzewicz L."/>
            <person name="Jones K."/>
            <person name="Santana-Cruz I."/>
            <person name="Liu X."/>
        </authorList>
    </citation>
    <scope>NUCLEOTIDE SEQUENCE [LARGE SCALE GENOMIC DNA]</scope>
    <source>
        <strain evidence="2 3">K-227</strain>
    </source>
</reference>
<evidence type="ECO:0000256" key="1">
    <source>
        <dbReference type="SAM" id="MobiDB-lite"/>
    </source>
</evidence>
<feature type="region of interest" description="Disordered" evidence="1">
    <location>
        <begin position="1"/>
        <end position="29"/>
    </location>
</feature>
<evidence type="ECO:0000313" key="2">
    <source>
        <dbReference type="EMBL" id="EGK32923.1"/>
    </source>
</evidence>
<sequence length="56" mass="6611">MFWRTPDTPENDAAFPARHMPETRRSTRRSKMVCQLELTSHPADGCSLRHDEEQRK</sequence>
<dbReference type="EMBL" id="AFGY01000060">
    <property type="protein sequence ID" value="EGK32923.1"/>
    <property type="molecule type" value="Genomic_DNA"/>
</dbReference>
<evidence type="ECO:0000313" key="3">
    <source>
        <dbReference type="Proteomes" id="UP000004520"/>
    </source>
</evidence>
<accession>F5P237</accession>
<dbReference type="PATRIC" id="fig|766147.3.peg.4443"/>
<organism evidence="2 3">
    <name type="scientific">Shigella flexneri K-227</name>
    <dbReference type="NCBI Taxonomy" id="766147"/>
    <lineage>
        <taxon>Bacteria</taxon>
        <taxon>Pseudomonadati</taxon>
        <taxon>Pseudomonadota</taxon>
        <taxon>Gammaproteobacteria</taxon>
        <taxon>Enterobacterales</taxon>
        <taxon>Enterobacteriaceae</taxon>
        <taxon>Shigella</taxon>
    </lineage>
</organism>
<comment type="caution">
    <text evidence="2">The sequence shown here is derived from an EMBL/GenBank/DDBJ whole genome shotgun (WGS) entry which is preliminary data.</text>
</comment>
<protein>
    <submittedName>
        <fullName evidence="2">Putative transposase</fullName>
    </submittedName>
</protein>